<dbReference type="GO" id="GO:0016740">
    <property type="term" value="F:transferase activity"/>
    <property type="evidence" value="ECO:0007669"/>
    <property type="project" value="UniProtKB-KW"/>
</dbReference>
<dbReference type="SUPFAM" id="SSF53448">
    <property type="entry name" value="Nucleotide-diphospho-sugar transferases"/>
    <property type="match status" value="1"/>
</dbReference>
<keyword evidence="2" id="KW-1185">Reference proteome</keyword>
<sequence>MVYDDGSKSPLNSKNSPINTLSNCIFKELSNNIGRSSIRNLLARSATYESLLFIDAGTFPEKKDFIKNYINFQEEDVVNGGMKHKEYPPKKPFKLRWIYTRYRERNALCSSNFLIKKNIFDKHPFDESIKNYGYEDVLFFDALMENNISIIKIDNPVIHDAADDANTFINKTEDSLANLIVLINDCKIISSHHSLYKYYLITKKLKLEKILVFVFEKIKGTLMKNFNSNYPSLLLFDFYRLAFFCKLKKS</sequence>
<reference evidence="1" key="2">
    <citation type="submission" date="2020-09" db="EMBL/GenBank/DDBJ databases">
        <authorList>
            <person name="Sun Q."/>
            <person name="Ohkuma M."/>
        </authorList>
    </citation>
    <scope>NUCLEOTIDE SEQUENCE</scope>
    <source>
        <strain evidence="1">JCM 12862</strain>
    </source>
</reference>
<dbReference type="EMBL" id="BMNR01000004">
    <property type="protein sequence ID" value="GGK25554.1"/>
    <property type="molecule type" value="Genomic_DNA"/>
</dbReference>
<proteinExistence type="predicted"/>
<evidence type="ECO:0000313" key="2">
    <source>
        <dbReference type="Proteomes" id="UP000612329"/>
    </source>
</evidence>
<protein>
    <submittedName>
        <fullName evidence="1">Glycosyl transferase</fullName>
    </submittedName>
</protein>
<name>A0A8J3FGP0_9FLAO</name>
<dbReference type="Proteomes" id="UP000612329">
    <property type="component" value="Unassembled WGS sequence"/>
</dbReference>
<comment type="caution">
    <text evidence="1">The sequence shown here is derived from an EMBL/GenBank/DDBJ whole genome shotgun (WGS) entry which is preliminary data.</text>
</comment>
<dbReference type="Gene3D" id="3.90.550.10">
    <property type="entry name" value="Spore Coat Polysaccharide Biosynthesis Protein SpsA, Chain A"/>
    <property type="match status" value="1"/>
</dbReference>
<gene>
    <name evidence="1" type="ORF">GCM10007962_19790</name>
</gene>
<accession>A0A8J3FGP0</accession>
<dbReference type="InterPro" id="IPR029044">
    <property type="entry name" value="Nucleotide-diphossugar_trans"/>
</dbReference>
<dbReference type="CDD" id="cd00761">
    <property type="entry name" value="Glyco_tranf_GTA_type"/>
    <property type="match status" value="1"/>
</dbReference>
<organism evidence="1 2">
    <name type="scientific">Yeosuana aromativorans</name>
    <dbReference type="NCBI Taxonomy" id="288019"/>
    <lineage>
        <taxon>Bacteria</taxon>
        <taxon>Pseudomonadati</taxon>
        <taxon>Bacteroidota</taxon>
        <taxon>Flavobacteriia</taxon>
        <taxon>Flavobacteriales</taxon>
        <taxon>Flavobacteriaceae</taxon>
        <taxon>Yeosuana</taxon>
    </lineage>
</organism>
<evidence type="ECO:0000313" key="1">
    <source>
        <dbReference type="EMBL" id="GGK25554.1"/>
    </source>
</evidence>
<dbReference type="AlphaFoldDB" id="A0A8J3FGP0"/>
<reference evidence="1" key="1">
    <citation type="journal article" date="2014" name="Int. J. Syst. Evol. Microbiol.">
        <title>Complete genome sequence of Corynebacterium casei LMG S-19264T (=DSM 44701T), isolated from a smear-ripened cheese.</title>
        <authorList>
            <consortium name="US DOE Joint Genome Institute (JGI-PGF)"/>
            <person name="Walter F."/>
            <person name="Albersmeier A."/>
            <person name="Kalinowski J."/>
            <person name="Ruckert C."/>
        </authorList>
    </citation>
    <scope>NUCLEOTIDE SEQUENCE</scope>
    <source>
        <strain evidence="1">JCM 12862</strain>
    </source>
</reference>
<keyword evidence="1" id="KW-0808">Transferase</keyword>